<feature type="compositionally biased region" description="Polar residues" evidence="1">
    <location>
        <begin position="1148"/>
        <end position="1158"/>
    </location>
</feature>
<reference evidence="2" key="1">
    <citation type="journal article" date="2021" name="Proc. Natl. Acad. Sci. U.S.A.">
        <title>Three genomes in the algal genus Volvox reveal the fate of a haploid sex-determining region after a transition to homothallism.</title>
        <authorList>
            <person name="Yamamoto K."/>
            <person name="Hamaji T."/>
            <person name="Kawai-Toyooka H."/>
            <person name="Matsuzaki R."/>
            <person name="Takahashi F."/>
            <person name="Nishimura Y."/>
            <person name="Kawachi M."/>
            <person name="Noguchi H."/>
            <person name="Minakuchi Y."/>
            <person name="Umen J.G."/>
            <person name="Toyoda A."/>
            <person name="Nozaki H."/>
        </authorList>
    </citation>
    <scope>NUCLEOTIDE SEQUENCE</scope>
    <source>
        <strain evidence="2">NIES-3786</strain>
    </source>
</reference>
<accession>A0A8J4CYQ8</accession>
<evidence type="ECO:0000256" key="1">
    <source>
        <dbReference type="SAM" id="MobiDB-lite"/>
    </source>
</evidence>
<gene>
    <name evidence="2" type="ORF">Vretifemale_17239</name>
</gene>
<sequence>MDVERAAKHGTPAQPDALRLPGCVKACLCEDCEDPYRLLRISALLGPPLLHSIGRVHHQALARARLARIQANNRARIWGSRFPETSKAPASLASPASLPECAAVILEMPCLGERRNAAPNSPKATCAATTVPITSKPLIPDPALVIALTTRAARDATAQRKAEPATSVGATPHLLPPRPSHIAFQSTQYGSPTRSLLFIPFDGLELLDTDPRPWLELATAMREADEAVRAAHAAAMTVLDLPLAGSAVSDPRRGLAAQLSSLKFQVSSQAARDRLARAGGLCHKLPPGHALAARLLASVNHERRRTNCSGRVVGDGSATEAVRAMDCAYGWNPFAGWLECPGELGLVARCLLLLHVYMARVCFMEESKPAGLGGAASRKGRAQDLRNAAVLADALLQYNDTSHKLPYHELLSVAEVLSRMQEAVLMSNGKVGVPSARSLPEHYLSVRAALTLTAVAKHVSHKVIAQHFTSAAAAFVDAGAPSNQLKADWRDSAFLAECSGNLMSYASRKTVEMHFEVLQRVAAELQPLRRQGIAANAAITPAAVVIADATKCEGPCGGDGNVGGDAAVGYAAAANAAAEAEAQLKLPTTFRCRYAVHAAALAEEQAAAVQQRERQLGQQRKQEQRQQQRRKDRAPVAPVARRGLTDAAMALDESRMDPQLMGAMACREALCQLSDKFNSGWSSSPPWEQPQPSGSFPQQPLTPGSKCSQFDGDRNNRGAANAGLCTIDAAAFAHKEADSEVTPTLAAAPMAVGPHMEMACAAEGISENLQFVHEGPTSGSSHVDAEAVVRTGAISDRHAGAGKDVQQEAAAKKAPGTTMERTDTVAQPSTPQPVGRPTQLAVRWAVLEGGPGSAVPQPPPEELDADVDHEKDPRVVRTKLVYLLLAACFTQLTGRWSTSRSSLLQLAVAAAAAAIELLSYHHTFLAVNGISAEAARRLFGKGRLSSRAQYQWVLLRPEEGMPPPLEDGRKEVKARPSLPRAGDLGPPLALSFVPCSRRVDRRWRSLRRRAARLRSNDRVFSYTIRSTWIDADTPAGATWSSPTSCTSEPAISSSRHAADSTQQWLESHLGSGALTRFICEGRDALAAVTLGIARAQAAARRRGCCFLVAPSLFEETLNSTLVRESAKSFLRGYIDIVRMPGTGAVPGSSAQGAPSCSGENEESEDTRSSSSDDDDHDTSGDETVIGVRGNGNAIARGKRRNRFGGGGTLLTSEMSLRVCEGWRNLRLVSFNRAVSTLMALEPNQAALLLGGEALREATVGSIGATATTGDCRTTDSGRYNISASAGDDGADGRNVTKCKAEGRWDGDEDGAGRRHRILFDEIEDMCLRQGVLRLTPSTGIHLEVLEVPFADLDEVETEGRATPGVSRTSCG</sequence>
<dbReference type="OrthoDB" id="553109at2759"/>
<feature type="region of interest" description="Disordered" evidence="1">
    <location>
        <begin position="158"/>
        <end position="177"/>
    </location>
</feature>
<protein>
    <submittedName>
        <fullName evidence="2">Uncharacterized protein</fullName>
    </submittedName>
</protein>
<evidence type="ECO:0000313" key="2">
    <source>
        <dbReference type="EMBL" id="GIL89432.1"/>
    </source>
</evidence>
<comment type="caution">
    <text evidence="2">The sequence shown here is derived from an EMBL/GenBank/DDBJ whole genome shotgun (WGS) entry which is preliminary data.</text>
</comment>
<feature type="compositionally biased region" description="Basic and acidic residues" evidence="1">
    <location>
        <begin position="612"/>
        <end position="626"/>
    </location>
</feature>
<feature type="region of interest" description="Disordered" evidence="1">
    <location>
        <begin position="612"/>
        <end position="643"/>
    </location>
</feature>
<dbReference type="Proteomes" id="UP000747110">
    <property type="component" value="Unassembled WGS sequence"/>
</dbReference>
<keyword evidence="3" id="KW-1185">Reference proteome</keyword>
<feature type="region of interest" description="Disordered" evidence="1">
    <location>
        <begin position="1143"/>
        <end position="1187"/>
    </location>
</feature>
<evidence type="ECO:0000313" key="3">
    <source>
        <dbReference type="Proteomes" id="UP000747110"/>
    </source>
</evidence>
<dbReference type="EMBL" id="BNCP01000050">
    <property type="protein sequence ID" value="GIL89432.1"/>
    <property type="molecule type" value="Genomic_DNA"/>
</dbReference>
<feature type="region of interest" description="Disordered" evidence="1">
    <location>
        <begin position="797"/>
        <end position="836"/>
    </location>
</feature>
<feature type="region of interest" description="Disordered" evidence="1">
    <location>
        <begin position="679"/>
        <end position="714"/>
    </location>
</feature>
<name>A0A8J4CYQ8_9CHLO</name>
<organism evidence="2 3">
    <name type="scientific">Volvox reticuliferus</name>
    <dbReference type="NCBI Taxonomy" id="1737510"/>
    <lineage>
        <taxon>Eukaryota</taxon>
        <taxon>Viridiplantae</taxon>
        <taxon>Chlorophyta</taxon>
        <taxon>core chlorophytes</taxon>
        <taxon>Chlorophyceae</taxon>
        <taxon>CS clade</taxon>
        <taxon>Chlamydomonadales</taxon>
        <taxon>Volvocaceae</taxon>
        <taxon>Volvox</taxon>
    </lineage>
</organism>
<proteinExistence type="predicted"/>
<feature type="compositionally biased region" description="Low complexity" evidence="1">
    <location>
        <begin position="679"/>
        <end position="699"/>
    </location>
</feature>